<keyword evidence="2" id="KW-1185">Reference proteome</keyword>
<dbReference type="AlphaFoldDB" id="A0AA36AL58"/>
<dbReference type="EMBL" id="OX597814">
    <property type="protein sequence ID" value="CAI9716702.1"/>
    <property type="molecule type" value="Genomic_DNA"/>
</dbReference>
<dbReference type="Proteomes" id="UP001162480">
    <property type="component" value="Chromosome 1"/>
</dbReference>
<reference evidence="1" key="1">
    <citation type="submission" date="2023-08" db="EMBL/GenBank/DDBJ databases">
        <authorList>
            <person name="Alioto T."/>
            <person name="Alioto T."/>
            <person name="Gomez Garrido J."/>
        </authorList>
    </citation>
    <scope>NUCLEOTIDE SEQUENCE</scope>
</reference>
<name>A0AA36AL58_OCTVU</name>
<evidence type="ECO:0000313" key="1">
    <source>
        <dbReference type="EMBL" id="CAI9716702.1"/>
    </source>
</evidence>
<proteinExistence type="predicted"/>
<sequence length="137" mass="15739">MFFVYGTAVIKAIQKQYDSILVQSRNLTKTIRPNLVQSKYGEEFINAKLFKTIVNHHFPLRYEIGKSIIKLFLIVSFFFACNNVINRNDLALSAFTRITLILMTSTIPQLLSIINANIHLDSSLLDKIIETINVFKE</sequence>
<gene>
    <name evidence="1" type="ORF">OCTVUL_1B031486</name>
</gene>
<evidence type="ECO:0000313" key="2">
    <source>
        <dbReference type="Proteomes" id="UP001162480"/>
    </source>
</evidence>
<accession>A0AA36AL58</accession>
<protein>
    <submittedName>
        <fullName evidence="1">Uncharacterized protein</fullName>
    </submittedName>
</protein>
<organism evidence="1 2">
    <name type="scientific">Octopus vulgaris</name>
    <name type="common">Common octopus</name>
    <dbReference type="NCBI Taxonomy" id="6645"/>
    <lineage>
        <taxon>Eukaryota</taxon>
        <taxon>Metazoa</taxon>
        <taxon>Spiralia</taxon>
        <taxon>Lophotrochozoa</taxon>
        <taxon>Mollusca</taxon>
        <taxon>Cephalopoda</taxon>
        <taxon>Coleoidea</taxon>
        <taxon>Octopodiformes</taxon>
        <taxon>Octopoda</taxon>
        <taxon>Incirrata</taxon>
        <taxon>Octopodidae</taxon>
        <taxon>Octopus</taxon>
    </lineage>
</organism>